<dbReference type="AlphaFoldDB" id="A0A9W6NZE8"/>
<dbReference type="SUPFAM" id="SSF53597">
    <property type="entry name" value="Dihydrofolate reductase-like"/>
    <property type="match status" value="1"/>
</dbReference>
<gene>
    <name evidence="2" type="ORF">GCM10017577_58890</name>
</gene>
<name>A0A9W6NZE8_9PSEU</name>
<dbReference type="InterPro" id="IPR024072">
    <property type="entry name" value="DHFR-like_dom_sf"/>
</dbReference>
<proteinExistence type="predicted"/>
<dbReference type="Pfam" id="PF01872">
    <property type="entry name" value="RibD_C"/>
    <property type="match status" value="1"/>
</dbReference>
<organism evidence="2 3">
    <name type="scientific">Pseudonocardia halophobica</name>
    <dbReference type="NCBI Taxonomy" id="29401"/>
    <lineage>
        <taxon>Bacteria</taxon>
        <taxon>Bacillati</taxon>
        <taxon>Actinomycetota</taxon>
        <taxon>Actinomycetes</taxon>
        <taxon>Pseudonocardiales</taxon>
        <taxon>Pseudonocardiaceae</taxon>
        <taxon>Pseudonocardia</taxon>
    </lineage>
</organism>
<evidence type="ECO:0000259" key="1">
    <source>
        <dbReference type="Pfam" id="PF01872"/>
    </source>
</evidence>
<reference evidence="2" key="1">
    <citation type="journal article" date="2014" name="Int. J. Syst. Evol. Microbiol.">
        <title>Complete genome sequence of Corynebacterium casei LMG S-19264T (=DSM 44701T), isolated from a smear-ripened cheese.</title>
        <authorList>
            <consortium name="US DOE Joint Genome Institute (JGI-PGF)"/>
            <person name="Walter F."/>
            <person name="Albersmeier A."/>
            <person name="Kalinowski J."/>
            <person name="Ruckert C."/>
        </authorList>
    </citation>
    <scope>NUCLEOTIDE SEQUENCE</scope>
    <source>
        <strain evidence="2">VKM Ac-1069</strain>
    </source>
</reference>
<feature type="domain" description="Bacterial bifunctional deaminase-reductase C-terminal" evidence="1">
    <location>
        <begin position="3"/>
        <end position="179"/>
    </location>
</feature>
<dbReference type="Proteomes" id="UP001143463">
    <property type="component" value="Unassembled WGS sequence"/>
</dbReference>
<dbReference type="PANTHER" id="PTHR38011">
    <property type="entry name" value="DIHYDROFOLATE REDUCTASE FAMILY PROTEIN (AFU_ORTHOLOGUE AFUA_8G06820)"/>
    <property type="match status" value="1"/>
</dbReference>
<dbReference type="InterPro" id="IPR002734">
    <property type="entry name" value="RibDG_C"/>
</dbReference>
<sequence length="188" mass="20862">MRTLIHFVHTSLDGRIQGPQGEFDWPEMGPELSAYSIELNDQLDTLLYGRRVWEMMAAYWPNADKVSDHPHDRAYAPRWRATDKVVVSRTLERVDAENTTLIRDDVLAEVAALKERPGKDIVLMGGAALAGSLAAAGLVDEVRICLHPVVLGGPHAVLDTGGTRLAFDLVGTRVFDGRVVETTYRTRR</sequence>
<dbReference type="PANTHER" id="PTHR38011:SF11">
    <property type="entry name" value="2,5-DIAMINO-6-RIBOSYLAMINO-4(3H)-PYRIMIDINONE 5'-PHOSPHATE REDUCTASE"/>
    <property type="match status" value="1"/>
</dbReference>
<evidence type="ECO:0000313" key="3">
    <source>
        <dbReference type="Proteomes" id="UP001143463"/>
    </source>
</evidence>
<dbReference type="GO" id="GO:0008703">
    <property type="term" value="F:5-amino-6-(5-phosphoribosylamino)uracil reductase activity"/>
    <property type="evidence" value="ECO:0007669"/>
    <property type="project" value="InterPro"/>
</dbReference>
<evidence type="ECO:0000313" key="2">
    <source>
        <dbReference type="EMBL" id="GLL14741.1"/>
    </source>
</evidence>
<keyword evidence="3" id="KW-1185">Reference proteome</keyword>
<dbReference type="Gene3D" id="3.40.430.10">
    <property type="entry name" value="Dihydrofolate Reductase, subunit A"/>
    <property type="match status" value="1"/>
</dbReference>
<accession>A0A9W6NZE8</accession>
<dbReference type="GO" id="GO:0009231">
    <property type="term" value="P:riboflavin biosynthetic process"/>
    <property type="evidence" value="ECO:0007669"/>
    <property type="project" value="InterPro"/>
</dbReference>
<dbReference type="EMBL" id="BSFQ01000036">
    <property type="protein sequence ID" value="GLL14741.1"/>
    <property type="molecule type" value="Genomic_DNA"/>
</dbReference>
<protein>
    <recommendedName>
        <fullName evidence="1">Bacterial bifunctional deaminase-reductase C-terminal domain-containing protein</fullName>
    </recommendedName>
</protein>
<dbReference type="RefSeq" id="WP_037049238.1">
    <property type="nucleotide sequence ID" value="NZ_BAAAUZ010000005.1"/>
</dbReference>
<dbReference type="InterPro" id="IPR050765">
    <property type="entry name" value="Riboflavin_Biosynth_HTPR"/>
</dbReference>
<comment type="caution">
    <text evidence="2">The sequence shown here is derived from an EMBL/GenBank/DDBJ whole genome shotgun (WGS) entry which is preliminary data.</text>
</comment>
<reference evidence="2" key="2">
    <citation type="submission" date="2023-01" db="EMBL/GenBank/DDBJ databases">
        <authorList>
            <person name="Sun Q."/>
            <person name="Evtushenko L."/>
        </authorList>
    </citation>
    <scope>NUCLEOTIDE SEQUENCE</scope>
    <source>
        <strain evidence="2">VKM Ac-1069</strain>
    </source>
</reference>